<evidence type="ECO:0000256" key="3">
    <source>
        <dbReference type="ARBA" id="ARBA00022692"/>
    </source>
</evidence>
<evidence type="ECO:0000256" key="1">
    <source>
        <dbReference type="ARBA" id="ARBA00004651"/>
    </source>
</evidence>
<evidence type="ECO:0000259" key="7">
    <source>
        <dbReference type="PROSITE" id="PS50262"/>
    </source>
</evidence>
<protein>
    <submittedName>
        <fullName evidence="9">Sphingosine 1-phosphate receptor 1-like</fullName>
    </submittedName>
</protein>
<dbReference type="AlphaFoldDB" id="A0A6P8I076"/>
<dbReference type="Pfam" id="PF00001">
    <property type="entry name" value="7tm_1"/>
    <property type="match status" value="1"/>
</dbReference>
<dbReference type="PROSITE" id="PS50262">
    <property type="entry name" value="G_PROTEIN_RECEP_F1_2"/>
    <property type="match status" value="1"/>
</dbReference>
<dbReference type="PRINTS" id="PR00237">
    <property type="entry name" value="GPCRRHODOPSN"/>
</dbReference>
<feature type="domain" description="G-protein coupled receptors family 1 profile" evidence="7">
    <location>
        <begin position="39"/>
        <end position="298"/>
    </location>
</feature>
<dbReference type="SUPFAM" id="SSF81321">
    <property type="entry name" value="Family A G protein-coupled receptor-like"/>
    <property type="match status" value="1"/>
</dbReference>
<keyword evidence="5 6" id="KW-0472">Membrane</keyword>
<evidence type="ECO:0000256" key="4">
    <source>
        <dbReference type="ARBA" id="ARBA00022989"/>
    </source>
</evidence>
<dbReference type="GO" id="GO:0005886">
    <property type="term" value="C:plasma membrane"/>
    <property type="evidence" value="ECO:0007669"/>
    <property type="project" value="UniProtKB-SubCell"/>
</dbReference>
<keyword evidence="2" id="KW-1003">Cell membrane</keyword>
<accession>A0A6P8I076</accession>
<dbReference type="InParanoid" id="A0A6P8I076"/>
<evidence type="ECO:0000256" key="6">
    <source>
        <dbReference type="SAM" id="Phobius"/>
    </source>
</evidence>
<feature type="transmembrane region" description="Helical" evidence="6">
    <location>
        <begin position="239"/>
        <end position="263"/>
    </location>
</feature>
<dbReference type="KEGG" id="aten:116297100"/>
<dbReference type="CDD" id="cd00637">
    <property type="entry name" value="7tm_classA_rhodopsin-like"/>
    <property type="match status" value="1"/>
</dbReference>
<dbReference type="InterPro" id="IPR000276">
    <property type="entry name" value="GPCR_Rhodpsn"/>
</dbReference>
<proteinExistence type="predicted"/>
<evidence type="ECO:0000313" key="8">
    <source>
        <dbReference type="Proteomes" id="UP000515163"/>
    </source>
</evidence>
<feature type="transmembrane region" description="Helical" evidence="6">
    <location>
        <begin position="275"/>
        <end position="300"/>
    </location>
</feature>
<name>A0A6P8I076_ACTTE</name>
<dbReference type="InterPro" id="IPR017452">
    <property type="entry name" value="GPCR_Rhodpsn_7TM"/>
</dbReference>
<sequence length="320" mass="35548">MGDIQDETCAFERSQYDNPNHPLVMSTMYSTAALVTTVLNFLILISIWKTPSLHKPSYILIGSLALSDFLVGAIGEPLMVILNIAALKGWSNNIFCLVLKCTTCVVFAFSAISLVTLTFISMDRLLAVKLRNRYQCVVTKKRVFYALLTVWIISWVLPATLFDKLSSNDTAFLPLVLFVGILALVLVVTITISYSMAFYSLRKITSSSVSPSVQNSEAGARPSCNIDVAKYKKSLTTMFVVFIFTILFYAPFICTLLAFAVTADQQLSSLLSLDVTYMGVLASELIGLLNSAMNPLLYLWRIRDIREAVKTTVKTVFKIF</sequence>
<dbReference type="Gene3D" id="1.20.1070.10">
    <property type="entry name" value="Rhodopsin 7-helix transmembrane proteins"/>
    <property type="match status" value="1"/>
</dbReference>
<feature type="transmembrane region" description="Helical" evidence="6">
    <location>
        <begin position="97"/>
        <end position="122"/>
    </location>
</feature>
<dbReference type="FunCoup" id="A0A6P8I076">
    <property type="interactions" value="458"/>
</dbReference>
<feature type="transmembrane region" description="Helical" evidence="6">
    <location>
        <begin position="174"/>
        <end position="199"/>
    </location>
</feature>
<dbReference type="OrthoDB" id="9445642at2759"/>
<dbReference type="GO" id="GO:0004930">
    <property type="term" value="F:G protein-coupled receptor activity"/>
    <property type="evidence" value="ECO:0007669"/>
    <property type="project" value="InterPro"/>
</dbReference>
<dbReference type="Proteomes" id="UP000515163">
    <property type="component" value="Unplaced"/>
</dbReference>
<organism evidence="8 9">
    <name type="scientific">Actinia tenebrosa</name>
    <name type="common">Australian red waratah sea anemone</name>
    <dbReference type="NCBI Taxonomy" id="6105"/>
    <lineage>
        <taxon>Eukaryota</taxon>
        <taxon>Metazoa</taxon>
        <taxon>Cnidaria</taxon>
        <taxon>Anthozoa</taxon>
        <taxon>Hexacorallia</taxon>
        <taxon>Actiniaria</taxon>
        <taxon>Actiniidae</taxon>
        <taxon>Actinia</taxon>
    </lineage>
</organism>
<keyword evidence="3 6" id="KW-0812">Transmembrane</keyword>
<dbReference type="SMART" id="SM01381">
    <property type="entry name" value="7TM_GPCR_Srsx"/>
    <property type="match status" value="1"/>
</dbReference>
<keyword evidence="4 6" id="KW-1133">Transmembrane helix</keyword>
<evidence type="ECO:0000313" key="9">
    <source>
        <dbReference type="RefSeq" id="XP_031561118.1"/>
    </source>
</evidence>
<dbReference type="RefSeq" id="XP_031561118.1">
    <property type="nucleotide sequence ID" value="XM_031705258.1"/>
</dbReference>
<dbReference type="GeneID" id="116297100"/>
<evidence type="ECO:0000256" key="5">
    <source>
        <dbReference type="ARBA" id="ARBA00023136"/>
    </source>
</evidence>
<gene>
    <name evidence="9" type="primary">LOC116297100</name>
</gene>
<feature type="transmembrane region" description="Helical" evidence="6">
    <location>
        <begin position="143"/>
        <end position="162"/>
    </location>
</feature>
<feature type="transmembrane region" description="Helical" evidence="6">
    <location>
        <begin position="28"/>
        <end position="48"/>
    </location>
</feature>
<dbReference type="PANTHER" id="PTHR22750">
    <property type="entry name" value="G-PROTEIN COUPLED RECEPTOR"/>
    <property type="match status" value="1"/>
</dbReference>
<feature type="transmembrane region" description="Helical" evidence="6">
    <location>
        <begin position="60"/>
        <end position="85"/>
    </location>
</feature>
<reference evidence="9" key="1">
    <citation type="submission" date="2025-08" db="UniProtKB">
        <authorList>
            <consortium name="RefSeq"/>
        </authorList>
    </citation>
    <scope>IDENTIFICATION</scope>
    <source>
        <tissue evidence="9">Tentacle</tissue>
    </source>
</reference>
<keyword evidence="8" id="KW-1185">Reference proteome</keyword>
<evidence type="ECO:0000256" key="2">
    <source>
        <dbReference type="ARBA" id="ARBA00022475"/>
    </source>
</evidence>
<comment type="subcellular location">
    <subcellularLocation>
        <location evidence="1">Cell membrane</location>
        <topology evidence="1">Multi-pass membrane protein</topology>
    </subcellularLocation>
</comment>